<dbReference type="PIRSF" id="PIRSF001553">
    <property type="entry name" value="SucCS_alpha"/>
    <property type="match status" value="1"/>
</dbReference>
<dbReference type="Gene3D" id="3.40.50.720">
    <property type="entry name" value="NAD(P)-binding Rossmann-like Domain"/>
    <property type="match status" value="1"/>
</dbReference>
<dbReference type="PANTHER" id="PTHR11117">
    <property type="entry name" value="SUCCINYL-COA LIGASE SUBUNIT ALPHA"/>
    <property type="match status" value="1"/>
</dbReference>
<evidence type="ECO:0000256" key="3">
    <source>
        <dbReference type="ARBA" id="ARBA00060724"/>
    </source>
</evidence>
<dbReference type="GO" id="GO:0004776">
    <property type="term" value="F:succinate-CoA ligase (GDP-forming) activity"/>
    <property type="evidence" value="ECO:0007669"/>
    <property type="project" value="TreeGrafter"/>
</dbReference>
<dbReference type="STRING" id="1429043.X474_04960"/>
<dbReference type="RefSeq" id="WP_044347041.1">
    <property type="nucleotide sequence ID" value="NZ_AZAC01000004.1"/>
</dbReference>
<dbReference type="Proteomes" id="UP000032233">
    <property type="component" value="Unassembled WGS sequence"/>
</dbReference>
<dbReference type="GO" id="GO:0006099">
    <property type="term" value="P:tricarboxylic acid cycle"/>
    <property type="evidence" value="ECO:0007669"/>
    <property type="project" value="UniProtKB-UniPathway"/>
</dbReference>
<keyword evidence="2" id="KW-0547">Nucleotide-binding</keyword>
<dbReference type="UniPathway" id="UPA00223">
    <property type="reaction ID" value="UER00999"/>
</dbReference>
<sequence length="289" mass="30121">MPIFIDENTRILVQGITGNVGSFQTSIMKEYGSKIVAGVTPGKGGQKVYGIPVYNLVSQAVAEHEIDAAISYVPAAFAKMAAYEVISSGIPFLVLTTEGIPENDIVSIMRYAQLAGCRVLGPDTPGLISPGKCKLGVHPHQMLMEGSVGVVSKSGSLSYEVCRVLTEAGIGQSSVVGIGGGPIWGTTHEEVLREYENDPQTKAVVLLGEVGGKLEHRAAMYIKEHMSKPVVAMIVGRSAPPGAQMGHAGAIVEGEEGTAASKLAALSKAGASTARTPQEIVKILKNIGV</sequence>
<dbReference type="NCBIfam" id="NF004230">
    <property type="entry name" value="PRK05678.1"/>
    <property type="match status" value="1"/>
</dbReference>
<comment type="similarity">
    <text evidence="3">Belongs to the succinate/malate CoA ligase alpha subunit family.</text>
</comment>
<feature type="active site" description="Tele-phosphohistidine intermediate" evidence="4">
    <location>
        <position position="247"/>
    </location>
</feature>
<dbReference type="Pfam" id="PF02629">
    <property type="entry name" value="CoA_binding"/>
    <property type="match status" value="1"/>
</dbReference>
<name>A0A0D2K052_9BACT</name>
<dbReference type="PROSITE" id="PS00399">
    <property type="entry name" value="SUCCINYL_COA_LIG_2"/>
    <property type="match status" value="1"/>
</dbReference>
<dbReference type="OrthoDB" id="9802602at2"/>
<dbReference type="GO" id="GO:0004775">
    <property type="term" value="F:succinate-CoA ligase (ADP-forming) activity"/>
    <property type="evidence" value="ECO:0007669"/>
    <property type="project" value="UniProtKB-EC"/>
</dbReference>
<feature type="domain" description="CoA-binding" evidence="5">
    <location>
        <begin position="4"/>
        <end position="100"/>
    </location>
</feature>
<evidence type="ECO:0000259" key="5">
    <source>
        <dbReference type="SMART" id="SM00881"/>
    </source>
</evidence>
<dbReference type="FunFam" id="3.40.50.720:FF:000277">
    <property type="entry name" value="Succinate--CoA ligase [ADP-forming] subunit alpha"/>
    <property type="match status" value="1"/>
</dbReference>
<dbReference type="Pfam" id="PF00549">
    <property type="entry name" value="Ligase_CoA"/>
    <property type="match status" value="1"/>
</dbReference>
<reference evidence="6 7" key="1">
    <citation type="submission" date="2013-11" db="EMBL/GenBank/DDBJ databases">
        <title>Metagenomic analysis of a methanogenic consortium involved in long chain n-alkane degradation.</title>
        <authorList>
            <person name="Davidova I.A."/>
            <person name="Callaghan A.V."/>
            <person name="Wawrik B."/>
            <person name="Pruitt S."/>
            <person name="Marks C."/>
            <person name="Duncan K.E."/>
            <person name="Suflita J.M."/>
        </authorList>
    </citation>
    <scope>NUCLEOTIDE SEQUENCE [LARGE SCALE GENOMIC DNA]</scope>
    <source>
        <strain evidence="6 7">SPR</strain>
    </source>
</reference>
<dbReference type="SMART" id="SM00881">
    <property type="entry name" value="CoA_binding"/>
    <property type="match status" value="1"/>
</dbReference>
<dbReference type="InterPro" id="IPR005810">
    <property type="entry name" value="CoA_lig_alpha"/>
</dbReference>
<keyword evidence="7" id="KW-1185">Reference proteome</keyword>
<dbReference type="GO" id="GO:0009361">
    <property type="term" value="C:succinate-CoA ligase complex (ADP-forming)"/>
    <property type="evidence" value="ECO:0007669"/>
    <property type="project" value="TreeGrafter"/>
</dbReference>
<dbReference type="Gene3D" id="3.40.50.261">
    <property type="entry name" value="Succinyl-CoA synthetase domains"/>
    <property type="match status" value="1"/>
</dbReference>
<proteinExistence type="inferred from homology"/>
<dbReference type="InParanoid" id="A0A0D2K052"/>
<dbReference type="InterPro" id="IPR036291">
    <property type="entry name" value="NAD(P)-bd_dom_sf"/>
</dbReference>
<evidence type="ECO:0000256" key="4">
    <source>
        <dbReference type="PIRSR" id="PIRSR001553-1"/>
    </source>
</evidence>
<protein>
    <submittedName>
        <fullName evidence="6">Succinyl-CoA synthetase subunit alpha</fullName>
        <ecNumber evidence="6">6.2.1.5</ecNumber>
    </submittedName>
</protein>
<dbReference type="InterPro" id="IPR016102">
    <property type="entry name" value="Succinyl-CoA_synth-like"/>
</dbReference>
<dbReference type="PANTHER" id="PTHR11117:SF2">
    <property type="entry name" value="SUCCINATE--COA LIGASE [ADP_GDP-FORMING] SUBUNIT ALPHA, MITOCHONDRIAL"/>
    <property type="match status" value="1"/>
</dbReference>
<dbReference type="GO" id="GO:0000166">
    <property type="term" value="F:nucleotide binding"/>
    <property type="evidence" value="ECO:0007669"/>
    <property type="project" value="UniProtKB-KW"/>
</dbReference>
<evidence type="ECO:0000256" key="2">
    <source>
        <dbReference type="ARBA" id="ARBA00022741"/>
    </source>
</evidence>
<evidence type="ECO:0000313" key="7">
    <source>
        <dbReference type="Proteomes" id="UP000032233"/>
    </source>
</evidence>
<dbReference type="InterPro" id="IPR005811">
    <property type="entry name" value="SUCC_ACL_C"/>
</dbReference>
<dbReference type="SUPFAM" id="SSF52210">
    <property type="entry name" value="Succinyl-CoA synthetase domains"/>
    <property type="match status" value="1"/>
</dbReference>
<keyword evidence="1 6" id="KW-0436">Ligase</keyword>
<dbReference type="PRINTS" id="PR01798">
    <property type="entry name" value="SCOASYNTHASE"/>
</dbReference>
<dbReference type="SUPFAM" id="SSF51735">
    <property type="entry name" value="NAD(P)-binding Rossmann-fold domains"/>
    <property type="match status" value="1"/>
</dbReference>
<dbReference type="InterPro" id="IPR017440">
    <property type="entry name" value="Cit_synth/succinyl-CoA_lig_AS"/>
</dbReference>
<dbReference type="AlphaFoldDB" id="A0A0D2K052"/>
<dbReference type="EC" id="6.2.1.5" evidence="6"/>
<evidence type="ECO:0000313" key="6">
    <source>
        <dbReference type="EMBL" id="KIX15115.1"/>
    </source>
</evidence>
<comment type="caution">
    <text evidence="6">The sequence shown here is derived from an EMBL/GenBank/DDBJ whole genome shotgun (WGS) entry which is preliminary data.</text>
</comment>
<organism evidence="6 7">
    <name type="scientific">Dethiosulfatarculus sandiegensis</name>
    <dbReference type="NCBI Taxonomy" id="1429043"/>
    <lineage>
        <taxon>Bacteria</taxon>
        <taxon>Pseudomonadati</taxon>
        <taxon>Thermodesulfobacteriota</taxon>
        <taxon>Desulfarculia</taxon>
        <taxon>Desulfarculales</taxon>
        <taxon>Desulfarculaceae</taxon>
        <taxon>Dethiosulfatarculus</taxon>
    </lineage>
</organism>
<evidence type="ECO:0000256" key="1">
    <source>
        <dbReference type="ARBA" id="ARBA00022598"/>
    </source>
</evidence>
<accession>A0A0D2K052</accession>
<dbReference type="InterPro" id="IPR003781">
    <property type="entry name" value="CoA-bd"/>
</dbReference>
<dbReference type="PATRIC" id="fig|1429043.3.peg.1058"/>
<gene>
    <name evidence="6" type="ORF">X474_04960</name>
</gene>
<dbReference type="EMBL" id="AZAC01000004">
    <property type="protein sequence ID" value="KIX15115.1"/>
    <property type="molecule type" value="Genomic_DNA"/>
</dbReference>